<dbReference type="Gene3D" id="3.40.50.10150">
    <property type="entry name" value="B12-dependent dehydatase associated subunit"/>
    <property type="match status" value="1"/>
</dbReference>
<dbReference type="PATRIC" id="fig|1423796.3.peg.1462"/>
<proteinExistence type="predicted"/>
<dbReference type="STRING" id="1423796.FC24_GL001435"/>
<dbReference type="OrthoDB" id="308037at2"/>
<dbReference type="InterPro" id="IPR010254">
    <property type="entry name" value="B12-dep_deHydtase_bsu"/>
</dbReference>
<dbReference type="EMBL" id="AYYI01000038">
    <property type="protein sequence ID" value="KRM97671.1"/>
    <property type="molecule type" value="Genomic_DNA"/>
</dbReference>
<keyword evidence="2" id="KW-1185">Reference proteome</keyword>
<sequence length="117" mass="13047">MTVKPVILIASGFSDQRLQPLLYGIEEEQIPYAVRTIDRTGTLAHIAHEAAIASPLSVGIAYDQQHIDVHYKNLPEDQPLFSETWGDVRKLRALGANAARLVKGVPFKVIKEETRNE</sequence>
<dbReference type="AlphaFoldDB" id="A0A0R2D128"/>
<comment type="caution">
    <text evidence="1">The sequence shown here is derived from an EMBL/GenBank/DDBJ whole genome shotgun (WGS) entry which is preliminary data.</text>
</comment>
<gene>
    <name evidence="1" type="ORF">FC24_GL001435</name>
</gene>
<evidence type="ECO:0000313" key="2">
    <source>
        <dbReference type="Proteomes" id="UP000051638"/>
    </source>
</evidence>
<dbReference type="SUPFAM" id="SSF52968">
    <property type="entry name" value="B12-dependent dehydatase associated subunit"/>
    <property type="match status" value="1"/>
</dbReference>
<reference evidence="1 2" key="1">
    <citation type="journal article" date="2015" name="Genome Announc.">
        <title>Expanding the biotechnology potential of lactobacilli through comparative genomics of 213 strains and associated genera.</title>
        <authorList>
            <person name="Sun Z."/>
            <person name="Harris H.M."/>
            <person name="McCann A."/>
            <person name="Guo C."/>
            <person name="Argimon S."/>
            <person name="Zhang W."/>
            <person name="Yang X."/>
            <person name="Jeffery I.B."/>
            <person name="Cooney J.C."/>
            <person name="Kagawa T.F."/>
            <person name="Liu W."/>
            <person name="Song Y."/>
            <person name="Salvetti E."/>
            <person name="Wrobel A."/>
            <person name="Rasinkangas P."/>
            <person name="Parkhill J."/>
            <person name="Rea M.C."/>
            <person name="O'Sullivan O."/>
            <person name="Ritari J."/>
            <person name="Douillard F.P."/>
            <person name="Paul Ross R."/>
            <person name="Yang R."/>
            <person name="Briner A.E."/>
            <person name="Felis G.E."/>
            <person name="de Vos W.M."/>
            <person name="Barrangou R."/>
            <person name="Klaenhammer T.R."/>
            <person name="Caufield P.W."/>
            <person name="Cui Y."/>
            <person name="Zhang H."/>
            <person name="O'Toole P.W."/>
        </authorList>
    </citation>
    <scope>NUCLEOTIDE SEQUENCE [LARGE SCALE GENOMIC DNA]</scope>
    <source>
        <strain evidence="1 2">DSM 20253</strain>
    </source>
</reference>
<dbReference type="RefSeq" id="WP_057874002.1">
    <property type="nucleotide sequence ID" value="NZ_AYYI01000038.1"/>
</dbReference>
<evidence type="ECO:0000313" key="1">
    <source>
        <dbReference type="EMBL" id="KRM97671.1"/>
    </source>
</evidence>
<name>A0A0R2D128_9LACO</name>
<accession>A0A0R2D128</accession>
<dbReference type="InterPro" id="IPR009192">
    <property type="entry name" value="Diol/glycerol_deHydtase_re_ssu"/>
</dbReference>
<dbReference type="InterPro" id="IPR003208">
    <property type="entry name" value="Dehydtase/Dehydtase_re"/>
</dbReference>
<dbReference type="PIRSF" id="PIRSF011503">
    <property type="entry name" value="DdrB_PduH"/>
    <property type="match status" value="1"/>
</dbReference>
<dbReference type="Pfam" id="PF02288">
    <property type="entry name" value="Dehydratase_MU"/>
    <property type="match status" value="1"/>
</dbReference>
<dbReference type="Proteomes" id="UP000051638">
    <property type="component" value="Unassembled WGS sequence"/>
</dbReference>
<organism evidence="1 2">
    <name type="scientific">Loigolactobacillus rennini DSM 20253</name>
    <dbReference type="NCBI Taxonomy" id="1423796"/>
    <lineage>
        <taxon>Bacteria</taxon>
        <taxon>Bacillati</taxon>
        <taxon>Bacillota</taxon>
        <taxon>Bacilli</taxon>
        <taxon>Lactobacillales</taxon>
        <taxon>Lactobacillaceae</taxon>
        <taxon>Loigolactobacillus</taxon>
    </lineage>
</organism>
<protein>
    <submittedName>
        <fullName evidence="1">Propanediol dehydratase reactivation protein PduH</fullName>
    </submittedName>
</protein>